<accession>A0A319CBA8</accession>
<evidence type="ECO:0000313" key="2">
    <source>
        <dbReference type="EMBL" id="PYH75803.1"/>
    </source>
</evidence>
<dbReference type="RefSeq" id="XP_025486003.1">
    <property type="nucleotide sequence ID" value="XM_025636635.1"/>
</dbReference>
<gene>
    <name evidence="2" type="ORF">BO82DRAFT_359739</name>
</gene>
<dbReference type="GeneID" id="37139376"/>
<feature type="compositionally biased region" description="Polar residues" evidence="1">
    <location>
        <begin position="1"/>
        <end position="20"/>
    </location>
</feature>
<organism evidence="2 3">
    <name type="scientific">Aspergillus uvarum CBS 121591</name>
    <dbReference type="NCBI Taxonomy" id="1448315"/>
    <lineage>
        <taxon>Eukaryota</taxon>
        <taxon>Fungi</taxon>
        <taxon>Dikarya</taxon>
        <taxon>Ascomycota</taxon>
        <taxon>Pezizomycotina</taxon>
        <taxon>Eurotiomycetes</taxon>
        <taxon>Eurotiomycetidae</taxon>
        <taxon>Eurotiales</taxon>
        <taxon>Aspergillaceae</taxon>
        <taxon>Aspergillus</taxon>
        <taxon>Aspergillus subgen. Circumdati</taxon>
    </lineage>
</organism>
<reference evidence="2 3" key="1">
    <citation type="submission" date="2016-12" db="EMBL/GenBank/DDBJ databases">
        <title>The genomes of Aspergillus section Nigri reveals drivers in fungal speciation.</title>
        <authorList>
            <consortium name="DOE Joint Genome Institute"/>
            <person name="Vesth T.C."/>
            <person name="Nybo J."/>
            <person name="Theobald S."/>
            <person name="Brandl J."/>
            <person name="Frisvad J.C."/>
            <person name="Nielsen K.F."/>
            <person name="Lyhne E.K."/>
            <person name="Kogle M.E."/>
            <person name="Kuo A."/>
            <person name="Riley R."/>
            <person name="Clum A."/>
            <person name="Nolan M."/>
            <person name="Lipzen A."/>
            <person name="Salamov A."/>
            <person name="Henrissat B."/>
            <person name="Wiebenga A."/>
            <person name="De Vries R.P."/>
            <person name="Grigoriev I.V."/>
            <person name="Mortensen U.H."/>
            <person name="Andersen M.R."/>
            <person name="Baker S.E."/>
        </authorList>
    </citation>
    <scope>NUCLEOTIDE SEQUENCE [LARGE SCALE GENOMIC DNA]</scope>
    <source>
        <strain evidence="2 3">CBS 121591</strain>
    </source>
</reference>
<keyword evidence="3" id="KW-1185">Reference proteome</keyword>
<evidence type="ECO:0000313" key="3">
    <source>
        <dbReference type="Proteomes" id="UP000248340"/>
    </source>
</evidence>
<dbReference type="VEuPathDB" id="FungiDB:BO82DRAFT_359739"/>
<sequence>MSGTRPCNSNGNARVNNLQPELSIIDPNSREQTDILPDPLASSQGLFSQNPQNIQPYTNKIVPADPAYWNDASPPLSCQPFRPGNPESGPLPDAHYYHIVKDWPPADYLTKTNIPDPKYAAQDIDFEIDPKSLPNVVSRQSFERLKGSPLVKAMWKEAYTVKQGLDGYAANSLRGRTWKLSHGPNPVRSPYFFFRMYGDKPMTRAGISEGFEACKVKSDSSTKKSQSSVTTSEGPSGSLWGINQLNDLSCIPLLDLDMGIILPRGFNCAKVMSDINNCYIVKRILNEITVVTRDDLARFDRTHMSWYLFNPWCLFFTALRDHLARSNPVIEAEQLNEDGTQARESHTRDEDKDEASSEGLLHRFMEVILLLFSILCGGRDEWRSTPHRTAAEINVGKSMCKIKDDGYVYLTRGGTTGHKKREGINRIRATINKTQPLAASQRSRHGGEPIIRFEAKRMEHQSLPTAQIFAELLSAAVLNMEYLNEKVPTTQGNVLPSDLSSQPDEIPQGAEYHDAFVFHIEHYHLRIHTARFPTAYLKWVTSPDEPSDFHDVIVQKVTAPYDLSQPDDRLRAVRDILILLFAIRAGRTADPQGLFVARAVVPQTHKALAVPEPMNLE</sequence>
<name>A0A319CBA8_9EURO</name>
<protein>
    <submittedName>
        <fullName evidence="2">Uncharacterized protein</fullName>
    </submittedName>
</protein>
<feature type="region of interest" description="Disordered" evidence="1">
    <location>
        <begin position="333"/>
        <end position="355"/>
    </location>
</feature>
<dbReference type="AlphaFoldDB" id="A0A319CBA8"/>
<dbReference type="EMBL" id="KZ821777">
    <property type="protein sequence ID" value="PYH75803.1"/>
    <property type="molecule type" value="Genomic_DNA"/>
</dbReference>
<proteinExistence type="predicted"/>
<evidence type="ECO:0000256" key="1">
    <source>
        <dbReference type="SAM" id="MobiDB-lite"/>
    </source>
</evidence>
<dbReference type="Proteomes" id="UP000248340">
    <property type="component" value="Unassembled WGS sequence"/>
</dbReference>
<feature type="region of interest" description="Disordered" evidence="1">
    <location>
        <begin position="1"/>
        <end position="40"/>
    </location>
</feature>
<dbReference type="OrthoDB" id="5414186at2759"/>
<feature type="compositionally biased region" description="Basic and acidic residues" evidence="1">
    <location>
        <begin position="340"/>
        <end position="350"/>
    </location>
</feature>